<feature type="transmembrane region" description="Helical" evidence="8">
    <location>
        <begin position="148"/>
        <end position="165"/>
    </location>
</feature>
<evidence type="ECO:0000256" key="6">
    <source>
        <dbReference type="ARBA" id="ARBA00022989"/>
    </source>
</evidence>
<gene>
    <name evidence="10" type="ORF">SAMN02745176_00471</name>
</gene>
<feature type="transmembrane region" description="Helical" evidence="8">
    <location>
        <begin position="177"/>
        <end position="201"/>
    </location>
</feature>
<reference evidence="10 11" key="1">
    <citation type="submission" date="2016-11" db="EMBL/GenBank/DDBJ databases">
        <authorList>
            <person name="Jaros S."/>
            <person name="Januszkiewicz K."/>
            <person name="Wedrychowicz H."/>
        </authorList>
    </citation>
    <scope>NUCLEOTIDE SEQUENCE [LARGE SCALE GENOMIC DNA]</scope>
    <source>
        <strain evidence="10 11">DSM 19022</strain>
    </source>
</reference>
<evidence type="ECO:0000256" key="3">
    <source>
        <dbReference type="ARBA" id="ARBA00022676"/>
    </source>
</evidence>
<dbReference type="STRING" id="1122184.SAMN02745176_00471"/>
<feature type="transmembrane region" description="Helical" evidence="8">
    <location>
        <begin position="345"/>
        <end position="362"/>
    </location>
</feature>
<dbReference type="Proteomes" id="UP000184442">
    <property type="component" value="Unassembled WGS sequence"/>
</dbReference>
<comment type="subcellular location">
    <subcellularLocation>
        <location evidence="1">Cell membrane</location>
        <topology evidence="1">Multi-pass membrane protein</topology>
    </subcellularLocation>
</comment>
<evidence type="ECO:0000256" key="7">
    <source>
        <dbReference type="ARBA" id="ARBA00023136"/>
    </source>
</evidence>
<dbReference type="GO" id="GO:0009103">
    <property type="term" value="P:lipopolysaccharide biosynthetic process"/>
    <property type="evidence" value="ECO:0007669"/>
    <property type="project" value="UniProtKB-ARBA"/>
</dbReference>
<evidence type="ECO:0000313" key="11">
    <source>
        <dbReference type="Proteomes" id="UP000184442"/>
    </source>
</evidence>
<dbReference type="AlphaFoldDB" id="A0A1M6BPJ5"/>
<evidence type="ECO:0000259" key="9">
    <source>
        <dbReference type="Pfam" id="PF13231"/>
    </source>
</evidence>
<dbReference type="GO" id="GO:0005886">
    <property type="term" value="C:plasma membrane"/>
    <property type="evidence" value="ECO:0007669"/>
    <property type="project" value="UniProtKB-SubCell"/>
</dbReference>
<feature type="transmembrane region" description="Helical" evidence="8">
    <location>
        <begin position="213"/>
        <end position="232"/>
    </location>
</feature>
<keyword evidence="4 10" id="KW-0808">Transferase</keyword>
<evidence type="ECO:0000313" key="10">
    <source>
        <dbReference type="EMBL" id="SHI50637.1"/>
    </source>
</evidence>
<dbReference type="PANTHER" id="PTHR33908">
    <property type="entry name" value="MANNOSYLTRANSFERASE YKCB-RELATED"/>
    <property type="match status" value="1"/>
</dbReference>
<dbReference type="OrthoDB" id="9809099at2"/>
<keyword evidence="2" id="KW-1003">Cell membrane</keyword>
<dbReference type="RefSeq" id="WP_073024125.1">
    <property type="nucleotide sequence ID" value="NZ_FQZS01000004.1"/>
</dbReference>
<dbReference type="PANTHER" id="PTHR33908:SF11">
    <property type="entry name" value="MEMBRANE PROTEIN"/>
    <property type="match status" value="1"/>
</dbReference>
<feature type="transmembrane region" description="Helical" evidence="8">
    <location>
        <begin position="271"/>
        <end position="289"/>
    </location>
</feature>
<feature type="transmembrane region" description="Helical" evidence="8">
    <location>
        <begin position="93"/>
        <end position="112"/>
    </location>
</feature>
<organism evidence="10 11">
    <name type="scientific">Lutispora thermophila DSM 19022</name>
    <dbReference type="NCBI Taxonomy" id="1122184"/>
    <lineage>
        <taxon>Bacteria</taxon>
        <taxon>Bacillati</taxon>
        <taxon>Bacillota</taxon>
        <taxon>Clostridia</taxon>
        <taxon>Lutisporales</taxon>
        <taxon>Lutisporaceae</taxon>
        <taxon>Lutispora</taxon>
    </lineage>
</organism>
<feature type="transmembrane region" description="Helical" evidence="8">
    <location>
        <begin position="320"/>
        <end position="338"/>
    </location>
</feature>
<name>A0A1M6BPJ5_9FIRM</name>
<evidence type="ECO:0000256" key="2">
    <source>
        <dbReference type="ARBA" id="ARBA00022475"/>
    </source>
</evidence>
<keyword evidence="7 8" id="KW-0472">Membrane</keyword>
<dbReference type="InterPro" id="IPR038731">
    <property type="entry name" value="RgtA/B/C-like"/>
</dbReference>
<evidence type="ECO:0000256" key="1">
    <source>
        <dbReference type="ARBA" id="ARBA00004651"/>
    </source>
</evidence>
<accession>A0A1M6BPJ5</accession>
<dbReference type="Pfam" id="PF13231">
    <property type="entry name" value="PMT_2"/>
    <property type="match status" value="1"/>
</dbReference>
<sequence length="478" mass="55217">MSNRKCTIAMTMLVFLFIFALRIPHINNSPCEQGDYWRQSDTESIARNFIEDRFNIFYPQFNYDGEKPNYVQLEFQITTFLIALLYKTFGYHYYLARLVPITFFMGSSIYLYLIAKRYYGNPEAWYAVIAYAIMPMNIFYTRAIMPESAALFFFIGAFYYFTKWYENEKLSALFTSAIFTCLSISQKTPTIFIGLAMIFLVVKKYGLRFVFKWELWVFAIISLLPNTIYIQWSREIAEFDYVTNIGLLHIVPKSLKAFADIESYKLAGGEIVAAVSTGLIIPIMAGLISSKWTKDYPVLCWTFAMLLEVIAVAAVIKLRYYFIFITPIAAIWAGKTLGKLGEGRRVVFSVLMGLSILALWNYKSCKSFFVEKDTILKQAEVIRRYTEKDDLIVIGTLEPTLLNQSGRNGWRANIKYHKDIPSGAESEINYLIEKGAKYFSPLEGCIYGDDGSYRKYLDENFEKLGDGDYFIYKLQDGK</sequence>
<evidence type="ECO:0000256" key="4">
    <source>
        <dbReference type="ARBA" id="ARBA00022679"/>
    </source>
</evidence>
<keyword evidence="5 8" id="KW-0812">Transmembrane</keyword>
<dbReference type="EMBL" id="FQZS01000004">
    <property type="protein sequence ID" value="SHI50637.1"/>
    <property type="molecule type" value="Genomic_DNA"/>
</dbReference>
<keyword evidence="11" id="KW-1185">Reference proteome</keyword>
<dbReference type="GO" id="GO:0016763">
    <property type="term" value="F:pentosyltransferase activity"/>
    <property type="evidence" value="ECO:0007669"/>
    <property type="project" value="TreeGrafter"/>
</dbReference>
<feature type="domain" description="Glycosyltransferase RgtA/B/C/D-like" evidence="9">
    <location>
        <begin position="79"/>
        <end position="228"/>
    </location>
</feature>
<protein>
    <submittedName>
        <fullName evidence="10">Dolichyl-phosphate-mannose-protein mannosyltransferase</fullName>
    </submittedName>
</protein>
<keyword evidence="6 8" id="KW-1133">Transmembrane helix</keyword>
<proteinExistence type="predicted"/>
<evidence type="ECO:0000256" key="5">
    <source>
        <dbReference type="ARBA" id="ARBA00022692"/>
    </source>
</evidence>
<dbReference type="InterPro" id="IPR050297">
    <property type="entry name" value="LipidA_mod_glycosyltrf_83"/>
</dbReference>
<keyword evidence="3 10" id="KW-0328">Glycosyltransferase</keyword>
<evidence type="ECO:0000256" key="8">
    <source>
        <dbReference type="SAM" id="Phobius"/>
    </source>
</evidence>